<protein>
    <recommendedName>
        <fullName evidence="4">Cytochrome b561 domain-containing protein</fullName>
    </recommendedName>
</protein>
<feature type="non-terminal residue" evidence="3">
    <location>
        <position position="1"/>
    </location>
</feature>
<reference evidence="3" key="1">
    <citation type="submission" date="2014-12" db="EMBL/GenBank/DDBJ databases">
        <title>Insight into the proteome of Arion vulgaris.</title>
        <authorList>
            <person name="Aradska J."/>
            <person name="Bulat T."/>
            <person name="Smidak R."/>
            <person name="Sarate P."/>
            <person name="Gangsoo J."/>
            <person name="Sialana F."/>
            <person name="Bilban M."/>
            <person name="Lubec G."/>
        </authorList>
    </citation>
    <scope>NUCLEOTIDE SEQUENCE</scope>
    <source>
        <tissue evidence="3">Skin</tissue>
    </source>
</reference>
<sequence length="105" mass="12183">SLLVYAALTVLLIAAYSEGWTSPDKYVPNSRMREVHIFVTIFTVLGLMFAVTSFVQYMEVICCGEVPLWAHWLSCFCPCIYNKKHRRLSFDSTLQEEFQPYHNPI</sequence>
<feature type="transmembrane region" description="Helical" evidence="1">
    <location>
        <begin position="35"/>
        <end position="55"/>
    </location>
</feature>
<keyword evidence="1" id="KW-0472">Membrane</keyword>
<evidence type="ECO:0000256" key="1">
    <source>
        <dbReference type="SAM" id="Phobius"/>
    </source>
</evidence>
<evidence type="ECO:0000313" key="3">
    <source>
        <dbReference type="EMBL" id="CEK54373.1"/>
    </source>
</evidence>
<proteinExistence type="predicted"/>
<evidence type="ECO:0000256" key="2">
    <source>
        <dbReference type="SAM" id="SignalP"/>
    </source>
</evidence>
<accession>A0A0B6YDW9</accession>
<keyword evidence="1" id="KW-1133">Transmembrane helix</keyword>
<keyword evidence="1" id="KW-0812">Transmembrane</keyword>
<evidence type="ECO:0008006" key="4">
    <source>
        <dbReference type="Google" id="ProtNLM"/>
    </source>
</evidence>
<dbReference type="AlphaFoldDB" id="A0A0B6YDW9"/>
<feature type="signal peptide" evidence="2">
    <location>
        <begin position="1"/>
        <end position="19"/>
    </location>
</feature>
<feature type="chain" id="PRO_5002110778" description="Cytochrome b561 domain-containing protein" evidence="2">
    <location>
        <begin position="20"/>
        <end position="105"/>
    </location>
</feature>
<name>A0A0B6YDW9_9EUPU</name>
<dbReference type="EMBL" id="HACG01007508">
    <property type="protein sequence ID" value="CEK54373.1"/>
    <property type="molecule type" value="Transcribed_RNA"/>
</dbReference>
<keyword evidence="2" id="KW-0732">Signal</keyword>
<gene>
    <name evidence="3" type="primary">ORF22622</name>
</gene>
<organism evidence="3">
    <name type="scientific">Arion vulgaris</name>
    <dbReference type="NCBI Taxonomy" id="1028688"/>
    <lineage>
        <taxon>Eukaryota</taxon>
        <taxon>Metazoa</taxon>
        <taxon>Spiralia</taxon>
        <taxon>Lophotrochozoa</taxon>
        <taxon>Mollusca</taxon>
        <taxon>Gastropoda</taxon>
        <taxon>Heterobranchia</taxon>
        <taxon>Euthyneura</taxon>
        <taxon>Panpulmonata</taxon>
        <taxon>Eupulmonata</taxon>
        <taxon>Stylommatophora</taxon>
        <taxon>Helicina</taxon>
        <taxon>Arionoidea</taxon>
        <taxon>Arionidae</taxon>
        <taxon>Arion</taxon>
    </lineage>
</organism>